<evidence type="ECO:0000313" key="1">
    <source>
        <dbReference type="EMBL" id="KAJ9094845.1"/>
    </source>
</evidence>
<reference evidence="1" key="1">
    <citation type="submission" date="2023-04" db="EMBL/GenBank/DDBJ databases">
        <title>Draft Genome sequencing of Naganishia species isolated from polar environments using Oxford Nanopore Technology.</title>
        <authorList>
            <person name="Leo P."/>
            <person name="Venkateswaran K."/>
        </authorList>
    </citation>
    <scope>NUCLEOTIDE SEQUENCE</scope>
    <source>
        <strain evidence="1">MNA-CCFEE 5261</strain>
    </source>
</reference>
<organism evidence="1 2">
    <name type="scientific">Naganishia cerealis</name>
    <dbReference type="NCBI Taxonomy" id="610337"/>
    <lineage>
        <taxon>Eukaryota</taxon>
        <taxon>Fungi</taxon>
        <taxon>Dikarya</taxon>
        <taxon>Basidiomycota</taxon>
        <taxon>Agaricomycotina</taxon>
        <taxon>Tremellomycetes</taxon>
        <taxon>Filobasidiales</taxon>
        <taxon>Filobasidiaceae</taxon>
        <taxon>Naganishia</taxon>
    </lineage>
</organism>
<gene>
    <name evidence="1" type="ORF">QFC19_007774</name>
</gene>
<sequence length="1095" mass="121026">MATKIQTQSSTPRKSSQRGRSYLIPQDLPARPTDDDLNALEQYLSRVSGSTETLHQGLAKAYLPVVLQNAFDESKRHQVESNLDGTPAPFPTGKDGAKAQRRTSSTHLPAFPGFENYAPARKGAGGIPAASIGDEQRKHSNHTWNFLPLGLRFPFRSGQDIPPPLDTPTGRNSRKAHSSAPPPPPVLSLDPSPLPNSPIVKGRQAPDIDKASLAPSQSLSQVAARQQQSAKTASASLNRRENRTPNKITPVFAQSEGRDQDTASKKEMSLLDWARSISGPHRDTTSHPSQRPLQAPHTAESVAMSLGSRMGGTNVDDGQISESSSTTTNENDLHHDLLDREPPVVEVDNAFGQYFSGEPPASSHHPTYGGGNPLWNAPHHHQQQSGYDPHYLHPASYPFPPQQPHEQQAPGLTPSASASQAGWQSPAITDRLPRDDEVSLMETLTVGGTTLGGLTTAGGVPFSSMGRMRSALELEVEAERRQEEQHGSSPISSTLLSKRSSISQTVWLLLARHSALSKPQPVVSNTCRLQSEIRTLQARIIAEHVSRSTLEKNVADNAEQAREYRSELASAVRALRRAKEETKKLDEERKKGMRLYEETRERLVKYHEALKVQEARDAGREEGRLEAFHEIERWMTAPPIPIEPLGNIPPTMLHPADQPRNARRTASETPQDYRWIQDDRNIPLQQGRRPSPNGQYTPGTHPGDMSRPQAQAIENPQFERNNSDQDPRQGQHRAGSQRPYEHSSGILRGSQQKAFSRPSPGQNPGFVPLRQTPPVHPDALTPHNAADAYLDRVQYEPRLQRMLADAPARSFPMTSTNVGPTVSHTPSGQQSQTRRPSSTINPLDKPLPIPHNTQHRRYVSTGSQIFPRQPAESILDHAVPVLSPDDQYSRIPAGYVDPRHVPLPETASDFGTIIQPMRHTTGPCFVSRTGTTPRSRLAVGLRNEDDLSMIDERDEAFVDQARMPMDARDLNPEPEAQAPPDRGNLRAARSMQSLPSWRVKPRPVMPKRLAGAGTDIQDMHPLNSDQMRAPYEREDIVHGANRTPHDAGNYRPIKAQSMHIPSDRFLMPRAEDRSPAPNFPTRQKAHTVGIIPRNS</sequence>
<dbReference type="Proteomes" id="UP001241377">
    <property type="component" value="Unassembled WGS sequence"/>
</dbReference>
<dbReference type="EMBL" id="JASBWR010000107">
    <property type="protein sequence ID" value="KAJ9094845.1"/>
    <property type="molecule type" value="Genomic_DNA"/>
</dbReference>
<accession>A0ACC2V7I4</accession>
<name>A0ACC2V7I4_9TREE</name>
<comment type="caution">
    <text evidence="1">The sequence shown here is derived from an EMBL/GenBank/DDBJ whole genome shotgun (WGS) entry which is preliminary data.</text>
</comment>
<protein>
    <submittedName>
        <fullName evidence="1">Uncharacterized protein</fullName>
    </submittedName>
</protein>
<evidence type="ECO:0000313" key="2">
    <source>
        <dbReference type="Proteomes" id="UP001241377"/>
    </source>
</evidence>
<proteinExistence type="predicted"/>
<keyword evidence="2" id="KW-1185">Reference proteome</keyword>